<dbReference type="Proteomes" id="UP000886501">
    <property type="component" value="Unassembled WGS sequence"/>
</dbReference>
<keyword evidence="2" id="KW-1185">Reference proteome</keyword>
<protein>
    <submittedName>
        <fullName evidence="1">Uncharacterized protein</fullName>
    </submittedName>
</protein>
<organism evidence="1 2">
    <name type="scientific">Thelephora ganbajun</name>
    <name type="common">Ganba fungus</name>
    <dbReference type="NCBI Taxonomy" id="370292"/>
    <lineage>
        <taxon>Eukaryota</taxon>
        <taxon>Fungi</taxon>
        <taxon>Dikarya</taxon>
        <taxon>Basidiomycota</taxon>
        <taxon>Agaricomycotina</taxon>
        <taxon>Agaricomycetes</taxon>
        <taxon>Thelephorales</taxon>
        <taxon>Thelephoraceae</taxon>
        <taxon>Thelephora</taxon>
    </lineage>
</organism>
<sequence>MGEHLWSLLERQQAMINQAERLCYRAMSDNRILSEKVIRLEAQLDRMKVNSPGVDDHHCSPSVIERFNSLVGSLIETVIESKGTDSSTGCPELKASSLIEDPIVPRSAWVGLYIDVLLASLEGRKCRQQEWLQCALEVKASKHPVTPPVDAVLESVVVIPSEFDTYDVHGLYNEVVPHSTIRVDDTTDQFSRDILEMVEEDDGDPDWADK</sequence>
<gene>
    <name evidence="1" type="ORF">BDM02DRAFT_3193663</name>
</gene>
<proteinExistence type="predicted"/>
<dbReference type="EMBL" id="MU118597">
    <property type="protein sequence ID" value="KAF9642221.1"/>
    <property type="molecule type" value="Genomic_DNA"/>
</dbReference>
<comment type="caution">
    <text evidence="1">The sequence shown here is derived from an EMBL/GenBank/DDBJ whole genome shotgun (WGS) entry which is preliminary data.</text>
</comment>
<evidence type="ECO:0000313" key="1">
    <source>
        <dbReference type="EMBL" id="KAF9642221.1"/>
    </source>
</evidence>
<reference evidence="1" key="2">
    <citation type="journal article" date="2020" name="Nat. Commun.">
        <title>Large-scale genome sequencing of mycorrhizal fungi provides insights into the early evolution of symbiotic traits.</title>
        <authorList>
            <person name="Miyauchi S."/>
            <person name="Kiss E."/>
            <person name="Kuo A."/>
            <person name="Drula E."/>
            <person name="Kohler A."/>
            <person name="Sanchez-Garcia M."/>
            <person name="Morin E."/>
            <person name="Andreopoulos B."/>
            <person name="Barry K.W."/>
            <person name="Bonito G."/>
            <person name="Buee M."/>
            <person name="Carver A."/>
            <person name="Chen C."/>
            <person name="Cichocki N."/>
            <person name="Clum A."/>
            <person name="Culley D."/>
            <person name="Crous P.W."/>
            <person name="Fauchery L."/>
            <person name="Girlanda M."/>
            <person name="Hayes R.D."/>
            <person name="Keri Z."/>
            <person name="LaButti K."/>
            <person name="Lipzen A."/>
            <person name="Lombard V."/>
            <person name="Magnuson J."/>
            <person name="Maillard F."/>
            <person name="Murat C."/>
            <person name="Nolan M."/>
            <person name="Ohm R.A."/>
            <person name="Pangilinan J."/>
            <person name="Pereira M.F."/>
            <person name="Perotto S."/>
            <person name="Peter M."/>
            <person name="Pfister S."/>
            <person name="Riley R."/>
            <person name="Sitrit Y."/>
            <person name="Stielow J.B."/>
            <person name="Szollosi G."/>
            <person name="Zifcakova L."/>
            <person name="Stursova M."/>
            <person name="Spatafora J.W."/>
            <person name="Tedersoo L."/>
            <person name="Vaario L.M."/>
            <person name="Yamada A."/>
            <person name="Yan M."/>
            <person name="Wang P."/>
            <person name="Xu J."/>
            <person name="Bruns T."/>
            <person name="Baldrian P."/>
            <person name="Vilgalys R."/>
            <person name="Dunand C."/>
            <person name="Henrissat B."/>
            <person name="Grigoriev I.V."/>
            <person name="Hibbett D."/>
            <person name="Nagy L.G."/>
            <person name="Martin F.M."/>
        </authorList>
    </citation>
    <scope>NUCLEOTIDE SEQUENCE</scope>
    <source>
        <strain evidence="1">P2</strain>
    </source>
</reference>
<evidence type="ECO:0000313" key="2">
    <source>
        <dbReference type="Proteomes" id="UP000886501"/>
    </source>
</evidence>
<reference evidence="1" key="1">
    <citation type="submission" date="2019-10" db="EMBL/GenBank/DDBJ databases">
        <authorList>
            <consortium name="DOE Joint Genome Institute"/>
            <person name="Kuo A."/>
            <person name="Miyauchi S."/>
            <person name="Kiss E."/>
            <person name="Drula E."/>
            <person name="Kohler A."/>
            <person name="Sanchez-Garcia M."/>
            <person name="Andreopoulos B."/>
            <person name="Barry K.W."/>
            <person name="Bonito G."/>
            <person name="Buee M."/>
            <person name="Carver A."/>
            <person name="Chen C."/>
            <person name="Cichocki N."/>
            <person name="Clum A."/>
            <person name="Culley D."/>
            <person name="Crous P.W."/>
            <person name="Fauchery L."/>
            <person name="Girlanda M."/>
            <person name="Hayes R."/>
            <person name="Keri Z."/>
            <person name="Labutti K."/>
            <person name="Lipzen A."/>
            <person name="Lombard V."/>
            <person name="Magnuson J."/>
            <person name="Maillard F."/>
            <person name="Morin E."/>
            <person name="Murat C."/>
            <person name="Nolan M."/>
            <person name="Ohm R."/>
            <person name="Pangilinan J."/>
            <person name="Pereira M."/>
            <person name="Perotto S."/>
            <person name="Peter M."/>
            <person name="Riley R."/>
            <person name="Sitrit Y."/>
            <person name="Stielow B."/>
            <person name="Szollosi G."/>
            <person name="Zifcakova L."/>
            <person name="Stursova M."/>
            <person name="Spatafora J.W."/>
            <person name="Tedersoo L."/>
            <person name="Vaario L.-M."/>
            <person name="Yamada A."/>
            <person name="Yan M."/>
            <person name="Wang P."/>
            <person name="Xu J."/>
            <person name="Bruns T."/>
            <person name="Baldrian P."/>
            <person name="Vilgalys R."/>
            <person name="Henrissat B."/>
            <person name="Grigoriev I.V."/>
            <person name="Hibbett D."/>
            <person name="Nagy L.G."/>
            <person name="Martin F.M."/>
        </authorList>
    </citation>
    <scope>NUCLEOTIDE SEQUENCE</scope>
    <source>
        <strain evidence="1">P2</strain>
    </source>
</reference>
<accession>A0ACB6YXV1</accession>
<name>A0ACB6YXV1_THEGA</name>